<evidence type="ECO:0000256" key="1">
    <source>
        <dbReference type="SAM" id="SignalP"/>
    </source>
</evidence>
<comment type="caution">
    <text evidence="2">The sequence shown here is derived from an EMBL/GenBank/DDBJ whole genome shotgun (WGS) entry which is preliminary data.</text>
</comment>
<protein>
    <submittedName>
        <fullName evidence="2">Uncharacterized protein</fullName>
    </submittedName>
</protein>
<evidence type="ECO:0000313" key="3">
    <source>
        <dbReference type="Proteomes" id="UP000248795"/>
    </source>
</evidence>
<keyword evidence="1" id="KW-0732">Signal</keyword>
<reference evidence="3" key="1">
    <citation type="submission" date="2018-06" db="EMBL/GenBank/DDBJ databases">
        <title>Aestuariibacter litoralis strain KCTC 52945T.</title>
        <authorList>
            <person name="Li X."/>
            <person name="Salam N."/>
            <person name="Li J.-L."/>
            <person name="Chen Y.-M."/>
            <person name="Yang Z.-W."/>
            <person name="Zhang L.-Y."/>
            <person name="Han M.-X."/>
            <person name="Xiao M."/>
            <person name="Li W.-J."/>
        </authorList>
    </citation>
    <scope>NUCLEOTIDE SEQUENCE [LARGE SCALE GENOMIC DNA]</scope>
    <source>
        <strain evidence="3">KCTC 52945</strain>
    </source>
</reference>
<gene>
    <name evidence="2" type="ORF">DK847_10140</name>
</gene>
<dbReference type="RefSeq" id="WP_111198319.1">
    <property type="nucleotide sequence ID" value="NZ_QKVK01000004.1"/>
</dbReference>
<dbReference type="Proteomes" id="UP000248795">
    <property type="component" value="Unassembled WGS sequence"/>
</dbReference>
<dbReference type="AlphaFoldDB" id="A0A2W2B957"/>
<feature type="chain" id="PRO_5015999719" evidence="1">
    <location>
        <begin position="26"/>
        <end position="230"/>
    </location>
</feature>
<feature type="signal peptide" evidence="1">
    <location>
        <begin position="1"/>
        <end position="25"/>
    </location>
</feature>
<accession>A0A2W2B957</accession>
<evidence type="ECO:0000313" key="2">
    <source>
        <dbReference type="EMBL" id="PZF76824.1"/>
    </source>
</evidence>
<keyword evidence="3" id="KW-1185">Reference proteome</keyword>
<proteinExistence type="predicted"/>
<sequence length="230" mass="23220">MTFKALTRVAVMAAGLALAASVAGAAEPANPHVPLQKTIGKPMEQGPVPSLGVINSDGATLEGNKLTLTGVSGNVIVFADRPVRAAGHEATQLFISRWGDGNDSFSKDPPNATVSVLGGEKDGVTDAVVVLKNPKLDGTNLVFDVDVLEGDLKGLKGPAAVFIDWFAAGGRGFAVGGGGWHGYHAWYGAPVAAGVAAGAVAGAAVGAAVAHPYGYYGAPACGYYPYPPCY</sequence>
<organism evidence="2 3">
    <name type="scientific">Aestuariivirga litoralis</name>
    <dbReference type="NCBI Taxonomy" id="2650924"/>
    <lineage>
        <taxon>Bacteria</taxon>
        <taxon>Pseudomonadati</taxon>
        <taxon>Pseudomonadota</taxon>
        <taxon>Alphaproteobacteria</taxon>
        <taxon>Hyphomicrobiales</taxon>
        <taxon>Aestuariivirgaceae</taxon>
        <taxon>Aestuariivirga</taxon>
    </lineage>
</organism>
<name>A0A2W2B957_9HYPH</name>
<dbReference type="EMBL" id="QKVK01000004">
    <property type="protein sequence ID" value="PZF76824.1"/>
    <property type="molecule type" value="Genomic_DNA"/>
</dbReference>